<gene>
    <name evidence="1" type="ORF">LCGC14_1258780</name>
</gene>
<organism evidence="1">
    <name type="scientific">marine sediment metagenome</name>
    <dbReference type="NCBI Taxonomy" id="412755"/>
    <lineage>
        <taxon>unclassified sequences</taxon>
        <taxon>metagenomes</taxon>
        <taxon>ecological metagenomes</taxon>
    </lineage>
</organism>
<comment type="caution">
    <text evidence="1">The sequence shown here is derived from an EMBL/GenBank/DDBJ whole genome shotgun (WGS) entry which is preliminary data.</text>
</comment>
<proteinExistence type="predicted"/>
<dbReference type="AlphaFoldDB" id="A0A0F9L3T5"/>
<protein>
    <submittedName>
        <fullName evidence="1">Uncharacterized protein</fullName>
    </submittedName>
</protein>
<dbReference type="EMBL" id="LAZR01006959">
    <property type="protein sequence ID" value="KKM88428.1"/>
    <property type="molecule type" value="Genomic_DNA"/>
</dbReference>
<name>A0A0F9L3T5_9ZZZZ</name>
<accession>A0A0F9L3T5</accession>
<reference evidence="1" key="1">
    <citation type="journal article" date="2015" name="Nature">
        <title>Complex archaea that bridge the gap between prokaryotes and eukaryotes.</title>
        <authorList>
            <person name="Spang A."/>
            <person name="Saw J.H."/>
            <person name="Jorgensen S.L."/>
            <person name="Zaremba-Niedzwiedzka K."/>
            <person name="Martijn J."/>
            <person name="Lind A.E."/>
            <person name="van Eijk R."/>
            <person name="Schleper C."/>
            <person name="Guy L."/>
            <person name="Ettema T.J."/>
        </authorList>
    </citation>
    <scope>NUCLEOTIDE SEQUENCE</scope>
</reference>
<sequence>MWSSFLVVVPSFLFSVVVTGRGTSRVFSITATRRPFGVPPNHPYNAT</sequence>
<evidence type="ECO:0000313" key="1">
    <source>
        <dbReference type="EMBL" id="KKM88428.1"/>
    </source>
</evidence>